<name>A0A2H6BRS3_MICAE</name>
<proteinExistence type="predicted"/>
<reference evidence="2" key="1">
    <citation type="submission" date="2017-12" db="EMBL/GenBank/DDBJ databases">
        <title>Improved Draft Genome Sequence of Microcystis aeruginosa NIES-298, a Microcystin-Producing Cyanobacterium from Lake Kasumigaura, Japan.</title>
        <authorList>
            <person name="Yamaguchi H."/>
            <person name="Suzuki S."/>
            <person name="Kawachi M."/>
        </authorList>
    </citation>
    <scope>NUCLEOTIDE SEQUENCE [LARGE SCALE GENOMIC DNA]</scope>
    <source>
        <strain evidence="2">NIES-298</strain>
    </source>
</reference>
<dbReference type="Proteomes" id="UP000236321">
    <property type="component" value="Unassembled WGS sequence"/>
</dbReference>
<evidence type="ECO:0000313" key="1">
    <source>
        <dbReference type="EMBL" id="GBD52885.1"/>
    </source>
</evidence>
<accession>A0A2H6BRS3</accession>
<dbReference type="EMBL" id="BEYQ01000006">
    <property type="protein sequence ID" value="GBD52885.1"/>
    <property type="molecule type" value="Genomic_DNA"/>
</dbReference>
<dbReference type="RefSeq" id="WP_002773172.1">
    <property type="nucleotide sequence ID" value="NZ_BEIU01000015.1"/>
</dbReference>
<dbReference type="AlphaFoldDB" id="A0A2H6BRS3"/>
<organism evidence="1 2">
    <name type="scientific">Microcystis aeruginosa NIES-298</name>
    <dbReference type="NCBI Taxonomy" id="449468"/>
    <lineage>
        <taxon>Bacteria</taxon>
        <taxon>Bacillati</taxon>
        <taxon>Cyanobacteriota</taxon>
        <taxon>Cyanophyceae</taxon>
        <taxon>Oscillatoriophycideae</taxon>
        <taxon>Chroococcales</taxon>
        <taxon>Microcystaceae</taxon>
        <taxon>Microcystis</taxon>
    </lineage>
</organism>
<sequence length="192" mass="21640">MKKQIMSFLKLLLGFGPWLAFLFIAHGSLFRLKLALIIALVLSIIMGVTRCNRGVTLWVGLFFFSSASLAVIVFNNMWVVKHIGLGASGLLAISAWLSIIFGKPFTIEYAKQEVDPSLWNNPTFIKINMIISSAWGLTFTINAILAWGKMEKLILPELGYEIISYFLLITTSGFTSWYPDHVQKKIKNTPHR</sequence>
<protein>
    <submittedName>
        <fullName evidence="1">Uncharacterized protein</fullName>
    </submittedName>
</protein>
<comment type="caution">
    <text evidence="1">The sequence shown here is derived from an EMBL/GenBank/DDBJ whole genome shotgun (WGS) entry which is preliminary data.</text>
</comment>
<evidence type="ECO:0000313" key="2">
    <source>
        <dbReference type="Proteomes" id="UP000236321"/>
    </source>
</evidence>
<gene>
    <name evidence="1" type="ORF">BGM30_19780</name>
</gene>